<dbReference type="Gene3D" id="2.170.130.30">
    <property type="match status" value="1"/>
</dbReference>
<dbReference type="EMBL" id="KK122171">
    <property type="protein sequence ID" value="KFM82140.1"/>
    <property type="molecule type" value="Genomic_DNA"/>
</dbReference>
<dbReference type="OMA" id="NDSERGF"/>
<feature type="non-terminal residue" evidence="1">
    <location>
        <position position="104"/>
    </location>
</feature>
<proteinExistence type="predicted"/>
<protein>
    <submittedName>
        <fullName evidence="1">Uncharacterized protein</fullName>
    </submittedName>
</protein>
<evidence type="ECO:0000313" key="2">
    <source>
        <dbReference type="Proteomes" id="UP000054359"/>
    </source>
</evidence>
<dbReference type="Proteomes" id="UP000054359">
    <property type="component" value="Unassembled WGS sequence"/>
</dbReference>
<sequence>MHLPVKITLFDAMRVAEHINADFEFAYEEIEGKIYVYSLSNVPNDSERGFFWYLYVKERSSDEKTVDQQELFTGDIREYTPNENGHIIFWYFHLKTLGNHGGII</sequence>
<gene>
    <name evidence="1" type="ORF">X975_14080</name>
</gene>
<dbReference type="OrthoDB" id="6343110at2759"/>
<evidence type="ECO:0000313" key="1">
    <source>
        <dbReference type="EMBL" id="KFM82140.1"/>
    </source>
</evidence>
<accession>A0A087UXQ1</accession>
<name>A0A087UXQ1_STEMI</name>
<organism evidence="1 2">
    <name type="scientific">Stegodyphus mimosarum</name>
    <name type="common">African social velvet spider</name>
    <dbReference type="NCBI Taxonomy" id="407821"/>
    <lineage>
        <taxon>Eukaryota</taxon>
        <taxon>Metazoa</taxon>
        <taxon>Ecdysozoa</taxon>
        <taxon>Arthropoda</taxon>
        <taxon>Chelicerata</taxon>
        <taxon>Arachnida</taxon>
        <taxon>Araneae</taxon>
        <taxon>Araneomorphae</taxon>
        <taxon>Entelegynae</taxon>
        <taxon>Eresoidea</taxon>
        <taxon>Eresidae</taxon>
        <taxon>Stegodyphus</taxon>
    </lineage>
</organism>
<reference evidence="1 2" key="1">
    <citation type="submission" date="2013-11" db="EMBL/GenBank/DDBJ databases">
        <title>Genome sequencing of Stegodyphus mimosarum.</title>
        <authorList>
            <person name="Bechsgaard J."/>
        </authorList>
    </citation>
    <scope>NUCLEOTIDE SEQUENCE [LARGE SCALE GENOMIC DNA]</scope>
</reference>
<dbReference type="AlphaFoldDB" id="A0A087UXQ1"/>
<keyword evidence="2" id="KW-1185">Reference proteome</keyword>